<organism evidence="1 2">
    <name type="scientific">Caenorhabditis japonica</name>
    <dbReference type="NCBI Taxonomy" id="281687"/>
    <lineage>
        <taxon>Eukaryota</taxon>
        <taxon>Metazoa</taxon>
        <taxon>Ecdysozoa</taxon>
        <taxon>Nematoda</taxon>
        <taxon>Chromadorea</taxon>
        <taxon>Rhabditida</taxon>
        <taxon>Rhabditina</taxon>
        <taxon>Rhabditomorpha</taxon>
        <taxon>Rhabditoidea</taxon>
        <taxon>Rhabditidae</taxon>
        <taxon>Peloderinae</taxon>
        <taxon>Caenorhabditis</taxon>
    </lineage>
</organism>
<proteinExistence type="predicted"/>
<evidence type="ECO:0000313" key="1">
    <source>
        <dbReference type="EnsemblMetazoa" id="CJA43079.1"/>
    </source>
</evidence>
<accession>A0A8R1EUS0</accession>
<dbReference type="EnsemblMetazoa" id="CJA43079.1">
    <property type="protein sequence ID" value="CJA43079.1"/>
    <property type="gene ID" value="WBGene00218927"/>
</dbReference>
<keyword evidence="2" id="KW-1185">Reference proteome</keyword>
<protein>
    <submittedName>
        <fullName evidence="1">Uncharacterized protein</fullName>
    </submittedName>
</protein>
<dbReference type="Proteomes" id="UP000005237">
    <property type="component" value="Unassembled WGS sequence"/>
</dbReference>
<dbReference type="AlphaFoldDB" id="A0A8R1EUS0"/>
<reference evidence="2" key="1">
    <citation type="submission" date="2010-08" db="EMBL/GenBank/DDBJ databases">
        <authorList>
            <consortium name="Caenorhabditis japonica Sequencing Consortium"/>
            <person name="Wilson R.K."/>
        </authorList>
    </citation>
    <scope>NUCLEOTIDE SEQUENCE [LARGE SCALE GENOMIC DNA]</scope>
    <source>
        <strain evidence="2">DF5081</strain>
    </source>
</reference>
<evidence type="ECO:0000313" key="2">
    <source>
        <dbReference type="Proteomes" id="UP000005237"/>
    </source>
</evidence>
<sequence length="76" mass="8776">MAGFNKIMKSSSNGTSIFSKANIVKSSVTRQKYYMNRRLVTRHDVRSRMSVWNRIFSWCGSARMSAESEAIFTMRS</sequence>
<name>A0A8R1EUS0_CAEJA</name>
<reference evidence="1" key="2">
    <citation type="submission" date="2022-06" db="UniProtKB">
        <authorList>
            <consortium name="EnsemblMetazoa"/>
        </authorList>
    </citation>
    <scope>IDENTIFICATION</scope>
    <source>
        <strain evidence="1">DF5081</strain>
    </source>
</reference>